<dbReference type="RefSeq" id="YP_009812714.1">
    <property type="nucleotide sequence ID" value="NC_048069.1"/>
</dbReference>
<accession>A0A385UL03</accession>
<gene>
    <name evidence="1" type="primary">5</name>
    <name evidence="1" type="ORF">SAMW_5</name>
</gene>
<protein>
    <submittedName>
        <fullName evidence="1">Uncharacterized protein</fullName>
    </submittedName>
</protein>
<organism evidence="1 2">
    <name type="scientific">Corynebacterium phage SamW</name>
    <dbReference type="NCBI Taxonomy" id="2301601"/>
    <lineage>
        <taxon>Viruses</taxon>
        <taxon>Duplodnaviria</taxon>
        <taxon>Heunggongvirae</taxon>
        <taxon>Uroviricota</taxon>
        <taxon>Caudoviricetes</taxon>
        <taxon>Samwavirus</taxon>
        <taxon>Samwavirus samW</taxon>
    </lineage>
</organism>
<name>A0A385UL03_9CAUD</name>
<reference evidence="1 2" key="1">
    <citation type="submission" date="2018-08" db="EMBL/GenBank/DDBJ databases">
        <authorList>
            <person name="Pathak A."/>
            <person name="Staton O.A."/>
            <person name="Aldaher A.R."/>
            <person name="Baird K.M."/>
            <person name="Borah A."/>
            <person name="Haggard G.E."/>
            <person name="Meesala S."/>
            <person name="Nealy S.L."/>
            <person name="Ramdas R."/>
            <person name="Rocha M."/>
            <person name="Sristi D."/>
            <person name="Thukral S."/>
            <person name="Walls C.E."/>
            <person name="Waqas M."/>
            <person name="Williams M.R."/>
            <person name="Winters A.K."/>
            <person name="Sahawneh K.J."/>
            <person name="Monti D.L."/>
            <person name="Garlena R.A."/>
            <person name="Russell D.A."/>
            <person name="Pope W.H."/>
            <person name="Jacobs-Sera D."/>
            <person name="Hatfull G.F."/>
        </authorList>
    </citation>
    <scope>NUCLEOTIDE SEQUENCE [LARGE SCALE GENOMIC DNA]</scope>
</reference>
<dbReference type="GeneID" id="55003784"/>
<keyword evidence="2" id="KW-1185">Reference proteome</keyword>
<evidence type="ECO:0000313" key="2">
    <source>
        <dbReference type="Proteomes" id="UP000280497"/>
    </source>
</evidence>
<dbReference type="KEGG" id="vg:55003784"/>
<evidence type="ECO:0000313" key="1">
    <source>
        <dbReference type="EMBL" id="AYB70487.1"/>
    </source>
</evidence>
<proteinExistence type="predicted"/>
<dbReference type="EMBL" id="MH727560">
    <property type="protein sequence ID" value="AYB70487.1"/>
    <property type="molecule type" value="Genomic_DNA"/>
</dbReference>
<sequence length="131" mass="12829">MSNPTFRSGPVTQKAAAAVEKHRLVALGENGISHAGADGVVFGAVTENAAPDTAREANNLAITAPSVVAVHIGGVVPLAVADGATGLTLGATVYAAADGKVSNTGTVKAGVIVATPGDAPSTVRVHLRLDA</sequence>
<dbReference type="Proteomes" id="UP000280497">
    <property type="component" value="Segment"/>
</dbReference>